<dbReference type="PANTHER" id="PTHR45138:SF9">
    <property type="entry name" value="DIGUANYLATE CYCLASE DGCM-RELATED"/>
    <property type="match status" value="1"/>
</dbReference>
<evidence type="ECO:0000259" key="2">
    <source>
        <dbReference type="PROSITE" id="PS50887"/>
    </source>
</evidence>
<evidence type="ECO:0000313" key="4">
    <source>
        <dbReference type="Proteomes" id="UP001208567"/>
    </source>
</evidence>
<protein>
    <submittedName>
        <fullName evidence="3">GGDEF domain-containing protein</fullName>
    </submittedName>
</protein>
<dbReference type="EMBL" id="BRXR01000001">
    <property type="protein sequence ID" value="GLC32802.1"/>
    <property type="molecule type" value="Genomic_DNA"/>
</dbReference>
<dbReference type="RefSeq" id="WP_264852110.1">
    <property type="nucleotide sequence ID" value="NZ_BRXR01000001.1"/>
</dbReference>
<dbReference type="PANTHER" id="PTHR45138">
    <property type="entry name" value="REGULATORY COMPONENTS OF SENSORY TRANSDUCTION SYSTEM"/>
    <property type="match status" value="1"/>
</dbReference>
<feature type="repeat" description="TPR" evidence="1">
    <location>
        <begin position="168"/>
        <end position="201"/>
    </location>
</feature>
<dbReference type="SUPFAM" id="SSF55073">
    <property type="entry name" value="Nucleotide cyclase"/>
    <property type="match status" value="1"/>
</dbReference>
<dbReference type="InterPro" id="IPR050469">
    <property type="entry name" value="Diguanylate_Cyclase"/>
</dbReference>
<sequence>MENNLSEEIFRMLDESKKICTSYPNKSYTMSKKVYNLCKEKSMTLEEGYALIGMAFACRAKSEINKMLKYSFNALEIFGELNNKLGQIKSLNLIGIAYFYNSMYEEALKSLLQALDVLDEFKDDFLLCCVLNNIGEVYYESMNHDTALEYYCKALEIITDINSDISTASLLTNIGKVYFTQKRYSDALEYHTQSYNILIKENDMVMLGEVENNIGKIHFVNENYDKAEEYLFSALRRLENIDNKFYTIDVLVNIAKLQLVKDSNKSLYYFEKAIQYAEKTNAKKKLSEVCKMVADYYDRIGDFRVALEYFKRYHSVEQEIMTSIVGNKLEMLKIEIEHIRETHKFEKMKIINNRLESEISFQRSELQKIRKINKVLEKKALEDELTGVPNRTYINYHLNKAWEESMLCDPVVALFIIDIDNFKKYNDYWGHIIGDQCIVKVANCLKDIQVKRKDIFGRYGGEEFIYFAKNLTYDKALELGNKLKSEVEKLCLKYTLDENSSVITISLGGVLGKTSQFDNISDIIQVADKELYKAKNNGRNIVYINNLVNH</sequence>
<accession>A0ABQ5NC10</accession>
<reference evidence="3 4" key="1">
    <citation type="journal article" date="2024" name="Int. J. Syst. Evol. Microbiol.">
        <title>Clostridium omnivorum sp. nov., isolated from anoxic soil under the treatment of reductive soil disinfestation.</title>
        <authorList>
            <person name="Ueki A."/>
            <person name="Tonouchi A."/>
            <person name="Kaku N."/>
            <person name="Honma S."/>
            <person name="Ueki K."/>
        </authorList>
    </citation>
    <scope>NUCLEOTIDE SEQUENCE [LARGE SCALE GENOMIC DNA]</scope>
    <source>
        <strain evidence="3 4">E14</strain>
    </source>
</reference>
<dbReference type="Gene3D" id="3.30.70.270">
    <property type="match status" value="1"/>
</dbReference>
<keyword evidence="1" id="KW-0802">TPR repeat</keyword>
<keyword evidence="4" id="KW-1185">Reference proteome</keyword>
<dbReference type="NCBIfam" id="TIGR00254">
    <property type="entry name" value="GGDEF"/>
    <property type="match status" value="1"/>
</dbReference>
<organism evidence="3 4">
    <name type="scientific">Clostridium omnivorum</name>
    <dbReference type="NCBI Taxonomy" id="1604902"/>
    <lineage>
        <taxon>Bacteria</taxon>
        <taxon>Bacillati</taxon>
        <taxon>Bacillota</taxon>
        <taxon>Clostridia</taxon>
        <taxon>Eubacteriales</taxon>
        <taxon>Clostridiaceae</taxon>
        <taxon>Clostridium</taxon>
    </lineage>
</organism>
<name>A0ABQ5NC10_9CLOT</name>
<comment type="caution">
    <text evidence="3">The sequence shown here is derived from an EMBL/GenBank/DDBJ whole genome shotgun (WGS) entry which is preliminary data.</text>
</comment>
<dbReference type="SMART" id="SM00267">
    <property type="entry name" value="GGDEF"/>
    <property type="match status" value="1"/>
</dbReference>
<dbReference type="InterPro" id="IPR000160">
    <property type="entry name" value="GGDEF_dom"/>
</dbReference>
<dbReference type="SUPFAM" id="SSF48452">
    <property type="entry name" value="TPR-like"/>
    <property type="match status" value="2"/>
</dbReference>
<feature type="domain" description="GGDEF" evidence="2">
    <location>
        <begin position="410"/>
        <end position="547"/>
    </location>
</feature>
<dbReference type="InterPro" id="IPR011990">
    <property type="entry name" value="TPR-like_helical_dom_sf"/>
</dbReference>
<dbReference type="PROSITE" id="PS50887">
    <property type="entry name" value="GGDEF"/>
    <property type="match status" value="1"/>
</dbReference>
<feature type="repeat" description="TPR" evidence="1">
    <location>
        <begin position="128"/>
        <end position="161"/>
    </location>
</feature>
<evidence type="ECO:0000256" key="1">
    <source>
        <dbReference type="PROSITE-ProRule" id="PRU00339"/>
    </source>
</evidence>
<dbReference type="Pfam" id="PF13424">
    <property type="entry name" value="TPR_12"/>
    <property type="match status" value="1"/>
</dbReference>
<dbReference type="Pfam" id="PF00990">
    <property type="entry name" value="GGDEF"/>
    <property type="match status" value="1"/>
</dbReference>
<gene>
    <name evidence="3" type="ORF">bsdE14_42120</name>
</gene>
<dbReference type="Gene3D" id="1.25.40.10">
    <property type="entry name" value="Tetratricopeptide repeat domain"/>
    <property type="match status" value="1"/>
</dbReference>
<dbReference type="InterPro" id="IPR029787">
    <property type="entry name" value="Nucleotide_cyclase"/>
</dbReference>
<dbReference type="InterPro" id="IPR019734">
    <property type="entry name" value="TPR_rpt"/>
</dbReference>
<evidence type="ECO:0000313" key="3">
    <source>
        <dbReference type="EMBL" id="GLC32802.1"/>
    </source>
</evidence>
<dbReference type="SMART" id="SM00028">
    <property type="entry name" value="TPR"/>
    <property type="match status" value="7"/>
</dbReference>
<dbReference type="CDD" id="cd01949">
    <property type="entry name" value="GGDEF"/>
    <property type="match status" value="1"/>
</dbReference>
<dbReference type="Proteomes" id="UP001208567">
    <property type="component" value="Unassembled WGS sequence"/>
</dbReference>
<dbReference type="PROSITE" id="PS50005">
    <property type="entry name" value="TPR"/>
    <property type="match status" value="2"/>
</dbReference>
<dbReference type="InterPro" id="IPR043128">
    <property type="entry name" value="Rev_trsase/Diguanyl_cyclase"/>
</dbReference>
<proteinExistence type="predicted"/>